<feature type="compositionally biased region" description="Acidic residues" evidence="1">
    <location>
        <begin position="345"/>
        <end position="354"/>
    </location>
</feature>
<feature type="region of interest" description="Disordered" evidence="1">
    <location>
        <begin position="338"/>
        <end position="362"/>
    </location>
</feature>
<name>A0A9P4JCJ9_9PLEO</name>
<dbReference type="Proteomes" id="UP000799536">
    <property type="component" value="Unassembled WGS sequence"/>
</dbReference>
<accession>A0A9P4JCJ9</accession>
<feature type="compositionally biased region" description="Basic residues" evidence="1">
    <location>
        <begin position="38"/>
        <end position="47"/>
    </location>
</feature>
<comment type="caution">
    <text evidence="2">The sequence shown here is derived from an EMBL/GenBank/DDBJ whole genome shotgun (WGS) entry which is preliminary data.</text>
</comment>
<gene>
    <name evidence="2" type="ORF">GQ43DRAFT_240088</name>
</gene>
<reference evidence="2" key="1">
    <citation type="journal article" date="2020" name="Stud. Mycol.">
        <title>101 Dothideomycetes genomes: a test case for predicting lifestyles and emergence of pathogens.</title>
        <authorList>
            <person name="Haridas S."/>
            <person name="Albert R."/>
            <person name="Binder M."/>
            <person name="Bloem J."/>
            <person name="Labutti K."/>
            <person name="Salamov A."/>
            <person name="Andreopoulos B."/>
            <person name="Baker S."/>
            <person name="Barry K."/>
            <person name="Bills G."/>
            <person name="Bluhm B."/>
            <person name="Cannon C."/>
            <person name="Castanera R."/>
            <person name="Culley D."/>
            <person name="Daum C."/>
            <person name="Ezra D."/>
            <person name="Gonzalez J."/>
            <person name="Henrissat B."/>
            <person name="Kuo A."/>
            <person name="Liang C."/>
            <person name="Lipzen A."/>
            <person name="Lutzoni F."/>
            <person name="Magnuson J."/>
            <person name="Mondo S."/>
            <person name="Nolan M."/>
            <person name="Ohm R."/>
            <person name="Pangilinan J."/>
            <person name="Park H.-J."/>
            <person name="Ramirez L."/>
            <person name="Alfaro M."/>
            <person name="Sun H."/>
            <person name="Tritt A."/>
            <person name="Yoshinaga Y."/>
            <person name="Zwiers L.-H."/>
            <person name="Turgeon B."/>
            <person name="Goodwin S."/>
            <person name="Spatafora J."/>
            <person name="Crous P."/>
            <person name="Grigoriev I."/>
        </authorList>
    </citation>
    <scope>NUCLEOTIDE SEQUENCE</scope>
    <source>
        <strain evidence="2">ATCC 74209</strain>
    </source>
</reference>
<keyword evidence="3" id="KW-1185">Reference proteome</keyword>
<proteinExistence type="predicted"/>
<evidence type="ECO:0000313" key="3">
    <source>
        <dbReference type="Proteomes" id="UP000799536"/>
    </source>
</evidence>
<dbReference type="EMBL" id="ML994325">
    <property type="protein sequence ID" value="KAF2196780.1"/>
    <property type="molecule type" value="Genomic_DNA"/>
</dbReference>
<evidence type="ECO:0000256" key="1">
    <source>
        <dbReference type="SAM" id="MobiDB-lite"/>
    </source>
</evidence>
<protein>
    <submittedName>
        <fullName evidence="2">Uncharacterized protein</fullName>
    </submittedName>
</protein>
<sequence length="541" mass="61746">MAPSRAYVPSILLLRSLLRPLPRQCSLSHRLPSAPSRPKSKTAKSRIRKPDPQPVDFIQRGISDKPGDDVLNESGVSAVEWWEEDASGNERFVSAITNRDELRKHEEQHKRLEAWSRGEEDPNEPEFRNMVIDELKKNPSFSDMQDALEAMKKPLIERIQEGEEVDKEIEAEDEMSKEEGIREAQEFLQNLLEEPSLEHRRDQILEIQAKLTEWNSVDHPEFLEAMARLNEATGGESVEEFQNRLNPYLDIEHTALGSEEEISPQDKAEMEKLAKGIADIHDLLKEGGMDPELEAEFAEMRREIGTDDWATDVFAEDGEIDLDKLERAIAKFDQAELAEAKQEAKDEDDEEDLSPEERANPELKAKIDRIMEDPRLMERLAVIKQILTGTKAFVSNVKSAPDPTTLPLAHMTTLEDQLKIAENDPEHLIALRRLRVNLLPPYNDHPFLRPFNEALRFAYVGANDDVRRVLWRSYLKAKTIPGLIENIPDDAWDILWYSQAVDWASNQNRFNHLKILQKDLASIGRDGPPTQSVGGVDVNEA</sequence>
<organism evidence="2 3">
    <name type="scientific">Delitschia confertaspora ATCC 74209</name>
    <dbReference type="NCBI Taxonomy" id="1513339"/>
    <lineage>
        <taxon>Eukaryota</taxon>
        <taxon>Fungi</taxon>
        <taxon>Dikarya</taxon>
        <taxon>Ascomycota</taxon>
        <taxon>Pezizomycotina</taxon>
        <taxon>Dothideomycetes</taxon>
        <taxon>Pleosporomycetidae</taxon>
        <taxon>Pleosporales</taxon>
        <taxon>Delitschiaceae</taxon>
        <taxon>Delitschia</taxon>
    </lineage>
</organism>
<dbReference type="OrthoDB" id="7984201at2759"/>
<feature type="region of interest" description="Disordered" evidence="1">
    <location>
        <begin position="26"/>
        <end position="70"/>
    </location>
</feature>
<dbReference type="AlphaFoldDB" id="A0A9P4JCJ9"/>
<evidence type="ECO:0000313" key="2">
    <source>
        <dbReference type="EMBL" id="KAF2196780.1"/>
    </source>
</evidence>